<feature type="region of interest" description="Disordered" evidence="1">
    <location>
        <begin position="397"/>
        <end position="460"/>
    </location>
</feature>
<feature type="compositionally biased region" description="Basic and acidic residues" evidence="1">
    <location>
        <begin position="397"/>
        <end position="423"/>
    </location>
</feature>
<feature type="domain" description="Aminotransferase-like plant mobile" evidence="2">
    <location>
        <begin position="63"/>
        <end position="227"/>
    </location>
</feature>
<evidence type="ECO:0000259" key="2">
    <source>
        <dbReference type="Pfam" id="PF10536"/>
    </source>
</evidence>
<dbReference type="Pfam" id="PF10536">
    <property type="entry name" value="PMD"/>
    <property type="match status" value="1"/>
</dbReference>
<dbReference type="GO" id="GO:0010073">
    <property type="term" value="P:meristem maintenance"/>
    <property type="evidence" value="ECO:0007669"/>
    <property type="project" value="InterPro"/>
</dbReference>
<dbReference type="EMBL" id="PKMF04000069">
    <property type="protein sequence ID" value="KAK7853080.1"/>
    <property type="molecule type" value="Genomic_DNA"/>
</dbReference>
<accession>A0AAW0LNY0</accession>
<comment type="caution">
    <text evidence="3">The sequence shown here is derived from an EMBL/GenBank/DDBJ whole genome shotgun (WGS) entry which is preliminary data.</text>
</comment>
<name>A0AAW0LNY0_QUESU</name>
<evidence type="ECO:0000256" key="1">
    <source>
        <dbReference type="SAM" id="MobiDB-lite"/>
    </source>
</evidence>
<protein>
    <submittedName>
        <fullName evidence="3">Protein main-like 2</fullName>
    </submittedName>
</protein>
<dbReference type="InterPro" id="IPR044824">
    <property type="entry name" value="MAIN-like"/>
</dbReference>
<keyword evidence="4" id="KW-1185">Reference proteome</keyword>
<organism evidence="3 4">
    <name type="scientific">Quercus suber</name>
    <name type="common">Cork oak</name>
    <dbReference type="NCBI Taxonomy" id="58331"/>
    <lineage>
        <taxon>Eukaryota</taxon>
        <taxon>Viridiplantae</taxon>
        <taxon>Streptophyta</taxon>
        <taxon>Embryophyta</taxon>
        <taxon>Tracheophyta</taxon>
        <taxon>Spermatophyta</taxon>
        <taxon>Magnoliopsida</taxon>
        <taxon>eudicotyledons</taxon>
        <taxon>Gunneridae</taxon>
        <taxon>Pentapetalae</taxon>
        <taxon>rosids</taxon>
        <taxon>fabids</taxon>
        <taxon>Fagales</taxon>
        <taxon>Fagaceae</taxon>
        <taxon>Quercus</taxon>
    </lineage>
</organism>
<gene>
    <name evidence="3" type="ORF">CFP56_037107</name>
</gene>
<reference evidence="3 4" key="1">
    <citation type="journal article" date="2018" name="Sci. Data">
        <title>The draft genome sequence of cork oak.</title>
        <authorList>
            <person name="Ramos A.M."/>
            <person name="Usie A."/>
            <person name="Barbosa P."/>
            <person name="Barros P.M."/>
            <person name="Capote T."/>
            <person name="Chaves I."/>
            <person name="Simoes F."/>
            <person name="Abreu I."/>
            <person name="Carrasquinho I."/>
            <person name="Faro C."/>
            <person name="Guimaraes J.B."/>
            <person name="Mendonca D."/>
            <person name="Nobrega F."/>
            <person name="Rodrigues L."/>
            <person name="Saibo N.J.M."/>
            <person name="Varela M.C."/>
            <person name="Egas C."/>
            <person name="Matos J."/>
            <person name="Miguel C.M."/>
            <person name="Oliveira M.M."/>
            <person name="Ricardo C.P."/>
            <person name="Goncalves S."/>
        </authorList>
    </citation>
    <scope>NUCLEOTIDE SEQUENCE [LARGE SCALE GENOMIC DNA]</scope>
    <source>
        <strain evidence="4">cv. HL8</strain>
    </source>
</reference>
<dbReference type="Proteomes" id="UP000237347">
    <property type="component" value="Unassembled WGS sequence"/>
</dbReference>
<dbReference type="InterPro" id="IPR019557">
    <property type="entry name" value="AminoTfrase-like_pln_mobile"/>
</dbReference>
<dbReference type="PANTHER" id="PTHR46033:SF1">
    <property type="entry name" value="PROTEIN MAIN-LIKE 2"/>
    <property type="match status" value="1"/>
</dbReference>
<proteinExistence type="predicted"/>
<dbReference type="PANTHER" id="PTHR46033">
    <property type="entry name" value="PROTEIN MAIN-LIKE 2"/>
    <property type="match status" value="1"/>
</dbReference>
<feature type="compositionally biased region" description="Basic and acidic residues" evidence="1">
    <location>
        <begin position="431"/>
        <end position="460"/>
    </location>
</feature>
<dbReference type="AlphaFoldDB" id="A0AAW0LNY0"/>
<evidence type="ECO:0000313" key="4">
    <source>
        <dbReference type="Proteomes" id="UP000237347"/>
    </source>
</evidence>
<evidence type="ECO:0000313" key="3">
    <source>
        <dbReference type="EMBL" id="KAK7853080.1"/>
    </source>
</evidence>
<sequence length="561" mass="63171">MEVAVADPYVTNPGPIDSSVLYDQEKHVSSAVWDGQERGALRCHEHTSKLDQWALTEKQMELCWSYFHLNVGRPKLNHDPMHDRFPFVLKWKGKQSGPTANRDVVFYRKALDSLKPCDVEWLPYRNMDSMVIPEDIKSTLILGRSKTMLICFDKAERHLPNRCLRQYGMLQSIPEDVQRWERKSRGVDGGVDLSGKMEAELNEWLDRRLHIVEGDDGADENEYMLWFLRITRKFVGRPISLSSEFQRTNAGLRDIAHIADTFSTKGLDPQQIDSISRIRFIAHECLRDQVGGPVIVSERPEAELGKRVRGKERVRRKGSGKRFRKDDQVQYNEASDDDQSQICGAAIGVDQLQLHHADRDVEHSQICSVDTEANHLQLIHAADEGENVQLCNANVEVEHSEPSHAAGKEENAEVSHVAGKEENAEVSNSVGKEKNAEVIHSVNKEEKEELSPTDMVDDKQLPQEPKEVDGLQLSDEMKGVNDSQISDSTREVLDSSLCDAATEVTESQLSVATSEVNDSRLSHDTCESDLHTTKEAYDVVPPSSLETREDIAQKGDCSVVV</sequence>